<sequence length="375" mass="40523">MCTWEPCSRSSVMLPAGHRLHPASRSACNGAASYRPSLQSLHPVFTAQVTSSPRHGKALEASFAWSIAGSLGALGCSSRIFTRAQGSGGHRRRSLEGIPLLSQLRDLWRRKLFVSAALALLMGLLWVCQGVQGWQNLKAFNATLPWYKRLPSSTALESWMLGTHVAVRGQRAPITWSTLQGDFGMDAALVARGQLHRLLTACFLHHNVFHILFNLGFLYTLAPLEVGCRGAFLTTFLLAGIAGNWAFLQYGTARYAVGASGGLCGLMGFELVSLLRNRRVREFKALLRSLFGMLVMGAILPGVANEAHLGGLLAGVLVSLAVSRRSGYRGALLPWPVVVGLLLLPPFGRRFLSSLLQGLCVGIRRPGVLSRGLVS</sequence>
<evidence type="ECO:0000256" key="3">
    <source>
        <dbReference type="ARBA" id="ARBA00022692"/>
    </source>
</evidence>
<evidence type="ECO:0000313" key="10">
    <source>
        <dbReference type="Proteomes" id="UP000604046"/>
    </source>
</evidence>
<feature type="transmembrane region" description="Helical" evidence="7">
    <location>
        <begin position="112"/>
        <end position="132"/>
    </location>
</feature>
<dbReference type="Proteomes" id="UP000604046">
    <property type="component" value="Unassembled WGS sequence"/>
</dbReference>
<keyword evidence="4" id="KW-0378">Hydrolase</keyword>
<reference evidence="9" key="1">
    <citation type="submission" date="2021-02" db="EMBL/GenBank/DDBJ databases">
        <authorList>
            <person name="Dougan E. K."/>
            <person name="Rhodes N."/>
            <person name="Thang M."/>
            <person name="Chan C."/>
        </authorList>
    </citation>
    <scope>NUCLEOTIDE SEQUENCE</scope>
</reference>
<feature type="transmembrane region" description="Helical" evidence="7">
    <location>
        <begin position="307"/>
        <end position="323"/>
    </location>
</feature>
<dbReference type="GO" id="GO:0004252">
    <property type="term" value="F:serine-type endopeptidase activity"/>
    <property type="evidence" value="ECO:0007669"/>
    <property type="project" value="InterPro"/>
</dbReference>
<dbReference type="Pfam" id="PF01694">
    <property type="entry name" value="Rhomboid"/>
    <property type="match status" value="1"/>
</dbReference>
<protein>
    <submittedName>
        <fullName evidence="9">RBL1 protein</fullName>
    </submittedName>
</protein>
<gene>
    <name evidence="9" type="primary">RBL1</name>
    <name evidence="9" type="ORF">SNAT2548_LOCUS26615</name>
</gene>
<evidence type="ECO:0000256" key="6">
    <source>
        <dbReference type="ARBA" id="ARBA00023136"/>
    </source>
</evidence>
<evidence type="ECO:0000256" key="2">
    <source>
        <dbReference type="ARBA" id="ARBA00009045"/>
    </source>
</evidence>
<dbReference type="Gene3D" id="1.20.1540.10">
    <property type="entry name" value="Rhomboid-like"/>
    <property type="match status" value="1"/>
</dbReference>
<comment type="similarity">
    <text evidence="2">Belongs to the peptidase S54 family.</text>
</comment>
<evidence type="ECO:0000256" key="7">
    <source>
        <dbReference type="SAM" id="Phobius"/>
    </source>
</evidence>
<feature type="domain" description="Peptidase S54 rhomboid" evidence="8">
    <location>
        <begin position="193"/>
        <end position="324"/>
    </location>
</feature>
<accession>A0A812SCL4</accession>
<dbReference type="GO" id="GO:0016020">
    <property type="term" value="C:membrane"/>
    <property type="evidence" value="ECO:0007669"/>
    <property type="project" value="UniProtKB-SubCell"/>
</dbReference>
<comment type="subcellular location">
    <subcellularLocation>
        <location evidence="1">Membrane</location>
        <topology evidence="1">Multi-pass membrane protein</topology>
    </subcellularLocation>
</comment>
<dbReference type="PANTHER" id="PTHR43731">
    <property type="entry name" value="RHOMBOID PROTEASE"/>
    <property type="match status" value="1"/>
</dbReference>
<feature type="transmembrane region" description="Helical" evidence="7">
    <location>
        <begin position="198"/>
        <end position="219"/>
    </location>
</feature>
<evidence type="ECO:0000313" key="9">
    <source>
        <dbReference type="EMBL" id="CAE7473657.1"/>
    </source>
</evidence>
<dbReference type="InterPro" id="IPR022764">
    <property type="entry name" value="Peptidase_S54_rhomboid_dom"/>
</dbReference>
<keyword evidence="3 7" id="KW-0812">Transmembrane</keyword>
<feature type="transmembrane region" description="Helical" evidence="7">
    <location>
        <begin position="285"/>
        <end position="301"/>
    </location>
</feature>
<dbReference type="InterPro" id="IPR050925">
    <property type="entry name" value="Rhomboid_protease_S54"/>
</dbReference>
<organism evidence="9 10">
    <name type="scientific">Symbiodinium natans</name>
    <dbReference type="NCBI Taxonomy" id="878477"/>
    <lineage>
        <taxon>Eukaryota</taxon>
        <taxon>Sar</taxon>
        <taxon>Alveolata</taxon>
        <taxon>Dinophyceae</taxon>
        <taxon>Suessiales</taxon>
        <taxon>Symbiodiniaceae</taxon>
        <taxon>Symbiodinium</taxon>
    </lineage>
</organism>
<dbReference type="EMBL" id="CAJNDS010002435">
    <property type="protein sequence ID" value="CAE7473657.1"/>
    <property type="molecule type" value="Genomic_DNA"/>
</dbReference>
<dbReference type="AlphaFoldDB" id="A0A812SCL4"/>
<evidence type="ECO:0000256" key="5">
    <source>
        <dbReference type="ARBA" id="ARBA00022989"/>
    </source>
</evidence>
<dbReference type="SUPFAM" id="SSF144091">
    <property type="entry name" value="Rhomboid-like"/>
    <property type="match status" value="1"/>
</dbReference>
<feature type="transmembrane region" description="Helical" evidence="7">
    <location>
        <begin position="253"/>
        <end position="273"/>
    </location>
</feature>
<dbReference type="PANTHER" id="PTHR43731:SF14">
    <property type="entry name" value="PRESENILIN-ASSOCIATED RHOMBOID-LIKE PROTEIN, MITOCHONDRIAL"/>
    <property type="match status" value="1"/>
</dbReference>
<proteinExistence type="inferred from homology"/>
<evidence type="ECO:0000259" key="8">
    <source>
        <dbReference type="Pfam" id="PF01694"/>
    </source>
</evidence>
<feature type="transmembrane region" description="Helical" evidence="7">
    <location>
        <begin position="226"/>
        <end position="247"/>
    </location>
</feature>
<keyword evidence="5 7" id="KW-1133">Transmembrane helix</keyword>
<keyword evidence="10" id="KW-1185">Reference proteome</keyword>
<evidence type="ECO:0000256" key="4">
    <source>
        <dbReference type="ARBA" id="ARBA00022801"/>
    </source>
</evidence>
<dbReference type="OrthoDB" id="418595at2759"/>
<dbReference type="InterPro" id="IPR035952">
    <property type="entry name" value="Rhomboid-like_sf"/>
</dbReference>
<keyword evidence="6 7" id="KW-0472">Membrane</keyword>
<name>A0A812SCL4_9DINO</name>
<evidence type="ECO:0000256" key="1">
    <source>
        <dbReference type="ARBA" id="ARBA00004141"/>
    </source>
</evidence>
<comment type="caution">
    <text evidence="9">The sequence shown here is derived from an EMBL/GenBank/DDBJ whole genome shotgun (WGS) entry which is preliminary data.</text>
</comment>
<feature type="transmembrane region" description="Helical" evidence="7">
    <location>
        <begin position="330"/>
        <end position="348"/>
    </location>
</feature>